<sequence>MRVDFDEDVPSGLITEDMAASTNEQESSLHDVGGDEVLAAMAPQSAVVEMAELRELLGDVHSLVTTLATHKHCMLQKLTSMEQRVSGLERGFIQFQDSLDAIRHEVTYTQTMLVTEGLIVPMPDNVATTTSARLESTHRLWLWSVARVRATYSADNPDC</sequence>
<dbReference type="AlphaFoldDB" id="A0A9Q0K7W8"/>
<evidence type="ECO:0000313" key="1">
    <source>
        <dbReference type="EMBL" id="KAJ4965546.1"/>
    </source>
</evidence>
<accession>A0A9Q0K7W8</accession>
<protein>
    <submittedName>
        <fullName evidence="1">Uncharacterized protein</fullName>
    </submittedName>
</protein>
<proteinExistence type="predicted"/>
<reference evidence="1" key="1">
    <citation type="journal article" date="2023" name="Plant J.">
        <title>The genome of the king protea, Protea cynaroides.</title>
        <authorList>
            <person name="Chang J."/>
            <person name="Duong T.A."/>
            <person name="Schoeman C."/>
            <person name="Ma X."/>
            <person name="Roodt D."/>
            <person name="Barker N."/>
            <person name="Li Z."/>
            <person name="Van de Peer Y."/>
            <person name="Mizrachi E."/>
        </authorList>
    </citation>
    <scope>NUCLEOTIDE SEQUENCE</scope>
    <source>
        <tissue evidence="1">Young leaves</tissue>
    </source>
</reference>
<dbReference type="Proteomes" id="UP001141806">
    <property type="component" value="Unassembled WGS sequence"/>
</dbReference>
<gene>
    <name evidence="1" type="ORF">NE237_017395</name>
</gene>
<evidence type="ECO:0000313" key="2">
    <source>
        <dbReference type="Proteomes" id="UP001141806"/>
    </source>
</evidence>
<keyword evidence="2" id="KW-1185">Reference proteome</keyword>
<comment type="caution">
    <text evidence="1">The sequence shown here is derived from an EMBL/GenBank/DDBJ whole genome shotgun (WGS) entry which is preliminary data.</text>
</comment>
<name>A0A9Q0K7W8_9MAGN</name>
<dbReference type="EMBL" id="JAMYWD010000007">
    <property type="protein sequence ID" value="KAJ4965546.1"/>
    <property type="molecule type" value="Genomic_DNA"/>
</dbReference>
<organism evidence="1 2">
    <name type="scientific">Protea cynaroides</name>
    <dbReference type="NCBI Taxonomy" id="273540"/>
    <lineage>
        <taxon>Eukaryota</taxon>
        <taxon>Viridiplantae</taxon>
        <taxon>Streptophyta</taxon>
        <taxon>Embryophyta</taxon>
        <taxon>Tracheophyta</taxon>
        <taxon>Spermatophyta</taxon>
        <taxon>Magnoliopsida</taxon>
        <taxon>Proteales</taxon>
        <taxon>Proteaceae</taxon>
        <taxon>Protea</taxon>
    </lineage>
</organism>